<accession>A0A822ZI86</accession>
<keyword evidence="2" id="KW-1185">Reference proteome</keyword>
<proteinExistence type="predicted"/>
<evidence type="ECO:0000313" key="2">
    <source>
        <dbReference type="Proteomes" id="UP000607653"/>
    </source>
</evidence>
<evidence type="ECO:0000313" key="1">
    <source>
        <dbReference type="EMBL" id="DAD43371.1"/>
    </source>
</evidence>
<reference evidence="1 2" key="1">
    <citation type="journal article" date="2020" name="Mol. Biol. Evol.">
        <title>Distinct Expression and Methylation Patterns for Genes with Different Fates following a Single Whole-Genome Duplication in Flowering Plants.</title>
        <authorList>
            <person name="Shi T."/>
            <person name="Rahmani R.S."/>
            <person name="Gugger P.F."/>
            <person name="Wang M."/>
            <person name="Li H."/>
            <person name="Zhang Y."/>
            <person name="Li Z."/>
            <person name="Wang Q."/>
            <person name="Van de Peer Y."/>
            <person name="Marchal K."/>
            <person name="Chen J."/>
        </authorList>
    </citation>
    <scope>NUCLEOTIDE SEQUENCE [LARGE SCALE GENOMIC DNA]</scope>
    <source>
        <tissue evidence="1">Leaf</tissue>
    </source>
</reference>
<organism evidence="1 2">
    <name type="scientific">Nelumbo nucifera</name>
    <name type="common">Sacred lotus</name>
    <dbReference type="NCBI Taxonomy" id="4432"/>
    <lineage>
        <taxon>Eukaryota</taxon>
        <taxon>Viridiplantae</taxon>
        <taxon>Streptophyta</taxon>
        <taxon>Embryophyta</taxon>
        <taxon>Tracheophyta</taxon>
        <taxon>Spermatophyta</taxon>
        <taxon>Magnoliopsida</taxon>
        <taxon>Proteales</taxon>
        <taxon>Nelumbonaceae</taxon>
        <taxon>Nelumbo</taxon>
    </lineage>
</organism>
<dbReference type="EMBL" id="DUZY01000006">
    <property type="protein sequence ID" value="DAD43371.1"/>
    <property type="molecule type" value="Genomic_DNA"/>
</dbReference>
<comment type="caution">
    <text evidence="1">The sequence shown here is derived from an EMBL/GenBank/DDBJ whole genome shotgun (WGS) entry which is preliminary data.</text>
</comment>
<dbReference type="AlphaFoldDB" id="A0A822ZI86"/>
<dbReference type="Proteomes" id="UP000607653">
    <property type="component" value="Unassembled WGS sequence"/>
</dbReference>
<name>A0A822ZI86_NELNU</name>
<sequence>MLMAWTMSLTLSPAATSIANLIENDKGGV</sequence>
<gene>
    <name evidence="1" type="ORF">HUJ06_001601</name>
</gene>
<protein>
    <submittedName>
        <fullName evidence="1">Uncharacterized protein</fullName>
    </submittedName>
</protein>